<dbReference type="InterPro" id="IPR009057">
    <property type="entry name" value="Homeodomain-like_sf"/>
</dbReference>
<evidence type="ECO:0000256" key="4">
    <source>
        <dbReference type="ARBA" id="ARBA00023242"/>
    </source>
</evidence>
<dbReference type="EnsemblPlants" id="PNT61099">
    <property type="protein sequence ID" value="PNT61099"/>
    <property type="gene ID" value="BRADI_5g10370v3"/>
</dbReference>
<dbReference type="PROSITE" id="PS00027">
    <property type="entry name" value="HOMEOBOX_1"/>
    <property type="match status" value="1"/>
</dbReference>
<dbReference type="Gene3D" id="1.10.10.60">
    <property type="entry name" value="Homeodomain-like"/>
    <property type="match status" value="1"/>
</dbReference>
<organism evidence="9">
    <name type="scientific">Brachypodium distachyon</name>
    <name type="common">Purple false brome</name>
    <name type="synonym">Trachynia distachya</name>
    <dbReference type="NCBI Taxonomy" id="15368"/>
    <lineage>
        <taxon>Eukaryota</taxon>
        <taxon>Viridiplantae</taxon>
        <taxon>Streptophyta</taxon>
        <taxon>Embryophyta</taxon>
        <taxon>Tracheophyta</taxon>
        <taxon>Spermatophyta</taxon>
        <taxon>Magnoliopsida</taxon>
        <taxon>Liliopsida</taxon>
        <taxon>Poales</taxon>
        <taxon>Poaceae</taxon>
        <taxon>BOP clade</taxon>
        <taxon>Pooideae</taxon>
        <taxon>Stipodae</taxon>
        <taxon>Brachypodieae</taxon>
        <taxon>Brachypodium</taxon>
    </lineage>
</organism>
<comment type="subcellular location">
    <subcellularLocation>
        <location evidence="1 5 6">Nucleus</location>
    </subcellularLocation>
</comment>
<name>A0A2K2CGE8_BRADI</name>
<dbReference type="SUPFAM" id="SSF46689">
    <property type="entry name" value="Homeodomain-like"/>
    <property type="match status" value="1"/>
</dbReference>
<gene>
    <name evidence="10" type="primary">LOC104581365</name>
    <name evidence="9" type="ORF">BRADI_5g10370v3</name>
</gene>
<dbReference type="GO" id="GO:0000981">
    <property type="term" value="F:DNA-binding transcription factor activity, RNA polymerase II-specific"/>
    <property type="evidence" value="ECO:0007669"/>
    <property type="project" value="InterPro"/>
</dbReference>
<dbReference type="InterPro" id="IPR001356">
    <property type="entry name" value="HD"/>
</dbReference>
<evidence type="ECO:0000313" key="9">
    <source>
        <dbReference type="EMBL" id="PNT61099.1"/>
    </source>
</evidence>
<reference evidence="10" key="3">
    <citation type="submission" date="2018-08" db="UniProtKB">
        <authorList>
            <consortium name="EnsemblPlants"/>
        </authorList>
    </citation>
    <scope>IDENTIFICATION</scope>
    <source>
        <strain evidence="10">cv. Bd21</strain>
    </source>
</reference>
<keyword evidence="11" id="KW-1185">Reference proteome</keyword>
<keyword evidence="3 5" id="KW-0371">Homeobox</keyword>
<dbReference type="RefSeq" id="XP_024311210.1">
    <property type="nucleotide sequence ID" value="XM_024455442.1"/>
</dbReference>
<dbReference type="OrthoDB" id="786892at2759"/>
<dbReference type="GO" id="GO:0005634">
    <property type="term" value="C:nucleus"/>
    <property type="evidence" value="ECO:0007669"/>
    <property type="project" value="UniProtKB-SubCell"/>
</dbReference>
<dbReference type="EMBL" id="CM000884">
    <property type="protein sequence ID" value="PNT61099.1"/>
    <property type="molecule type" value="Genomic_DNA"/>
</dbReference>
<dbReference type="SMART" id="SM00389">
    <property type="entry name" value="HOX"/>
    <property type="match status" value="1"/>
</dbReference>
<keyword evidence="4 5" id="KW-0539">Nucleus</keyword>
<dbReference type="Proteomes" id="UP000008810">
    <property type="component" value="Chromosome 5"/>
</dbReference>
<protein>
    <recommendedName>
        <fullName evidence="8">Homeobox domain-containing protein</fullName>
    </recommendedName>
</protein>
<evidence type="ECO:0000256" key="7">
    <source>
        <dbReference type="SAM" id="MobiDB-lite"/>
    </source>
</evidence>
<dbReference type="Pfam" id="PF00046">
    <property type="entry name" value="Homeodomain"/>
    <property type="match status" value="1"/>
</dbReference>
<evidence type="ECO:0000256" key="1">
    <source>
        <dbReference type="ARBA" id="ARBA00004123"/>
    </source>
</evidence>
<reference evidence="9" key="2">
    <citation type="submission" date="2017-06" db="EMBL/GenBank/DDBJ databases">
        <title>WGS assembly of Brachypodium distachyon.</title>
        <authorList>
            <consortium name="The International Brachypodium Initiative"/>
            <person name="Lucas S."/>
            <person name="Harmon-Smith M."/>
            <person name="Lail K."/>
            <person name="Tice H."/>
            <person name="Grimwood J."/>
            <person name="Bruce D."/>
            <person name="Barry K."/>
            <person name="Shu S."/>
            <person name="Lindquist E."/>
            <person name="Wang M."/>
            <person name="Pitluck S."/>
            <person name="Vogel J.P."/>
            <person name="Garvin D.F."/>
            <person name="Mockler T.C."/>
            <person name="Schmutz J."/>
            <person name="Rokhsar D."/>
            <person name="Bevan M.W."/>
        </authorList>
    </citation>
    <scope>NUCLEOTIDE SEQUENCE</scope>
    <source>
        <strain evidence="9">Bd21</strain>
    </source>
</reference>
<evidence type="ECO:0000256" key="2">
    <source>
        <dbReference type="ARBA" id="ARBA00023125"/>
    </source>
</evidence>
<dbReference type="AlphaFoldDB" id="A0A2K2CGE8"/>
<feature type="DNA-binding region" description="Homeobox" evidence="5">
    <location>
        <begin position="38"/>
        <end position="97"/>
    </location>
</feature>
<evidence type="ECO:0000259" key="8">
    <source>
        <dbReference type="PROSITE" id="PS50071"/>
    </source>
</evidence>
<evidence type="ECO:0000256" key="3">
    <source>
        <dbReference type="ARBA" id="ARBA00023155"/>
    </source>
</evidence>
<evidence type="ECO:0000313" key="10">
    <source>
        <dbReference type="EnsemblPlants" id="PNT61099"/>
    </source>
</evidence>
<evidence type="ECO:0000256" key="5">
    <source>
        <dbReference type="PROSITE-ProRule" id="PRU00108"/>
    </source>
</evidence>
<dbReference type="InterPro" id="IPR017970">
    <property type="entry name" value="Homeobox_CS"/>
</dbReference>
<sequence>MDGLAFDPNTNVGNTDGVDAVAAGKDNNVGATDSQRTATKRFKRHSRDQVAQLEAVFQQCPRPDEQVQQDLSVKLGMGANQVKFWFQNRRSAKKKKQKQEEVKLLREESWRLHVENQTIKTALFKKTCLKCGVPMVHVVGDTPEKRRLLAENAKLKNDLLHANAFLNMISGGSEGAPSSRA</sequence>
<dbReference type="InterPro" id="IPR042160">
    <property type="entry name" value="HD-Zip_IV"/>
</dbReference>
<reference evidence="9 10" key="1">
    <citation type="journal article" date="2010" name="Nature">
        <title>Genome sequencing and analysis of the model grass Brachypodium distachyon.</title>
        <authorList>
            <consortium name="International Brachypodium Initiative"/>
        </authorList>
    </citation>
    <scope>NUCLEOTIDE SEQUENCE [LARGE SCALE GENOMIC DNA]</scope>
    <source>
        <strain evidence="9">Bd21</strain>
        <strain evidence="10">cv. Bd21</strain>
    </source>
</reference>
<dbReference type="PANTHER" id="PTHR45654">
    <property type="entry name" value="HOMEOBOX-LEUCINE ZIPPER PROTEIN MERISTEM L1"/>
    <property type="match status" value="1"/>
</dbReference>
<feature type="domain" description="Homeobox" evidence="8">
    <location>
        <begin position="36"/>
        <end position="96"/>
    </location>
</feature>
<accession>A0A2K2CGE8</accession>
<keyword evidence="2 5" id="KW-0238">DNA-binding</keyword>
<dbReference type="ExpressionAtlas" id="A0A2K2CGE8">
    <property type="expression patterns" value="baseline"/>
</dbReference>
<dbReference type="PANTHER" id="PTHR45654:SF62">
    <property type="entry name" value="HOMEOBOX DOMAIN-CONTAINING PROTEIN"/>
    <property type="match status" value="1"/>
</dbReference>
<evidence type="ECO:0000256" key="6">
    <source>
        <dbReference type="RuleBase" id="RU000682"/>
    </source>
</evidence>
<proteinExistence type="predicted"/>
<dbReference type="PROSITE" id="PS50071">
    <property type="entry name" value="HOMEOBOX_2"/>
    <property type="match status" value="1"/>
</dbReference>
<dbReference type="GeneID" id="104581365"/>
<dbReference type="CDD" id="cd00086">
    <property type="entry name" value="homeodomain"/>
    <property type="match status" value="1"/>
</dbReference>
<dbReference type="Gramene" id="PNT61099">
    <property type="protein sequence ID" value="PNT61099"/>
    <property type="gene ID" value="BRADI_5g10370v3"/>
</dbReference>
<evidence type="ECO:0000313" key="11">
    <source>
        <dbReference type="Proteomes" id="UP000008810"/>
    </source>
</evidence>
<dbReference type="GO" id="GO:0003677">
    <property type="term" value="F:DNA binding"/>
    <property type="evidence" value="ECO:0007669"/>
    <property type="project" value="UniProtKB-UniRule"/>
</dbReference>
<feature type="region of interest" description="Disordered" evidence="7">
    <location>
        <begin position="1"/>
        <end position="44"/>
    </location>
</feature>